<evidence type="ECO:0000313" key="2">
    <source>
        <dbReference type="EMBL" id="QJA88598.1"/>
    </source>
</evidence>
<dbReference type="EMBL" id="MT141927">
    <property type="protein sequence ID" value="QJA72132.1"/>
    <property type="molecule type" value="Genomic_DNA"/>
</dbReference>
<accession>A0A6M3L638</accession>
<dbReference type="AlphaFoldDB" id="A0A6M3L638"/>
<gene>
    <name evidence="1" type="ORF">MM415A02910_0002</name>
    <name evidence="2" type="ORF">MM415B02730_0003</name>
</gene>
<organism evidence="2">
    <name type="scientific">viral metagenome</name>
    <dbReference type="NCBI Taxonomy" id="1070528"/>
    <lineage>
        <taxon>unclassified sequences</taxon>
        <taxon>metagenomes</taxon>
        <taxon>organismal metagenomes</taxon>
    </lineage>
</organism>
<reference evidence="2" key="1">
    <citation type="submission" date="2020-03" db="EMBL/GenBank/DDBJ databases">
        <title>The deep terrestrial virosphere.</title>
        <authorList>
            <person name="Holmfeldt K."/>
            <person name="Nilsson E."/>
            <person name="Simone D."/>
            <person name="Lopez-Fernandez M."/>
            <person name="Wu X."/>
            <person name="de Brujin I."/>
            <person name="Lundin D."/>
            <person name="Andersson A."/>
            <person name="Bertilsson S."/>
            <person name="Dopson M."/>
        </authorList>
    </citation>
    <scope>NUCLEOTIDE SEQUENCE</scope>
    <source>
        <strain evidence="1">MM415A02910</strain>
        <strain evidence="2">MM415B02730</strain>
    </source>
</reference>
<evidence type="ECO:0000313" key="1">
    <source>
        <dbReference type="EMBL" id="QJA72132.1"/>
    </source>
</evidence>
<sequence>MEEHLTNQLKDGGLIPTTPLQNSVKAYQVNNITREEAAPFVEKWHYSHSCPSGKFFFGLFFNEVLLGVAVFGHPTGRQQANAYWGSAPNKLIELRRLCCIDATPKNTESRFISICLRALAHTDYEAVLAMADINIGHQGIIYQASNFKRIKVNSHPRYRVFLDGKEIHDRKFAKQRHELNMTNKEVLLHLFGDRVEFKKGKCKLAYLYILRKIKGGTNESKRQA</sequence>
<dbReference type="InterPro" id="IPR057895">
    <property type="entry name" value="Mom"/>
</dbReference>
<protein>
    <submittedName>
        <fullName evidence="2">Uncharacterized protein</fullName>
    </submittedName>
</protein>
<proteinExistence type="predicted"/>
<name>A0A6M3L638_9ZZZZ</name>
<dbReference type="EMBL" id="MT142791">
    <property type="protein sequence ID" value="QJA88598.1"/>
    <property type="molecule type" value="Genomic_DNA"/>
</dbReference>
<dbReference type="Pfam" id="PF25680">
    <property type="entry name" value="Mom"/>
    <property type="match status" value="1"/>
</dbReference>